<sequence>MPAYLITAYFFAGGLLSSVFRGWRWFTGLRFRLARVLLRHVHYRWLFRLAHLARALGLTEKAQRYRSLVAQENCRCLLGDAQPLDFTWVAQRRVILEIAATWAQNPAFMREIEACAARLNQVLQPLLDAKTPIILAPMHNVSDIVAVIVGAKAIGLPLTVIVSSNADVYHPQERQQAGLENISYCSIHAPAEGRASQLMNDLPACASGARAMLLFPDMVQEYTQTAASGEMGAYPCRLFGRPASLHNGIVRLSRAISAQVVFYSLSFDNGLAISIDAPVPARQLPQRMPEIIEDALRRYPGEWLLWHLHSLFFTNRAP</sequence>
<dbReference type="EMBL" id="PJZK01000010">
    <property type="protein sequence ID" value="PLR49282.1"/>
    <property type="molecule type" value="Genomic_DNA"/>
</dbReference>
<comment type="caution">
    <text evidence="1">The sequence shown here is derived from an EMBL/GenBank/DDBJ whole genome shotgun (WGS) entry which is preliminary data.</text>
</comment>
<reference evidence="1 2" key="1">
    <citation type="submission" date="2017-12" db="EMBL/GenBank/DDBJ databases">
        <title>Characterization of six clinical isolates of Enterochimera gen. nov., a novel genus of the Yersiniaciae family and the three species Enterochimera arupensis sp. nov., Enterochimera coloradensis sp. nov, and Enterochimera californica sp. nov.</title>
        <authorList>
            <person name="Rossi A."/>
            <person name="Fisher M."/>
        </authorList>
    </citation>
    <scope>NUCLEOTIDE SEQUENCE [LARGE SCALE GENOMIC DNA]</scope>
    <source>
        <strain evidence="1 2">2016Iso1</strain>
    </source>
</reference>
<gene>
    <name evidence="1" type="ORF">CYR34_11360</name>
</gene>
<dbReference type="RefSeq" id="WP_072928168.1">
    <property type="nucleotide sequence ID" value="NZ_JAWJZE010000004.1"/>
</dbReference>
<keyword evidence="2" id="KW-1185">Reference proteome</keyword>
<organism evidence="1 2">
    <name type="scientific">Chimaeribacter arupi</name>
    <dbReference type="NCBI Taxonomy" id="2060066"/>
    <lineage>
        <taxon>Bacteria</taxon>
        <taxon>Pseudomonadati</taxon>
        <taxon>Pseudomonadota</taxon>
        <taxon>Gammaproteobacteria</taxon>
        <taxon>Enterobacterales</taxon>
        <taxon>Yersiniaceae</taxon>
        <taxon>Chimaeribacter</taxon>
    </lineage>
</organism>
<dbReference type="AlphaFoldDB" id="A0A2N5EMI7"/>
<accession>A0A2N5EMI7</accession>
<dbReference type="OrthoDB" id="6459610at2"/>
<evidence type="ECO:0000313" key="2">
    <source>
        <dbReference type="Proteomes" id="UP000234626"/>
    </source>
</evidence>
<protein>
    <submittedName>
        <fullName evidence="1">ABC transporter</fullName>
    </submittedName>
</protein>
<dbReference type="Proteomes" id="UP000234626">
    <property type="component" value="Unassembled WGS sequence"/>
</dbReference>
<name>A0A2N5EMI7_9GAMM</name>
<proteinExistence type="predicted"/>
<evidence type="ECO:0000313" key="1">
    <source>
        <dbReference type="EMBL" id="PLR49282.1"/>
    </source>
</evidence>